<protein>
    <recommendedName>
        <fullName evidence="3">ANTAR domain-containing protein</fullName>
    </recommendedName>
</protein>
<gene>
    <name evidence="4" type="ORF">GCM10009740_05930</name>
</gene>
<proteinExistence type="predicted"/>
<dbReference type="InterPro" id="IPR003018">
    <property type="entry name" value="GAF"/>
</dbReference>
<dbReference type="Gene3D" id="1.10.10.10">
    <property type="entry name" value="Winged helix-like DNA-binding domain superfamily/Winged helix DNA-binding domain"/>
    <property type="match status" value="1"/>
</dbReference>
<dbReference type="InterPro" id="IPR005561">
    <property type="entry name" value="ANTAR"/>
</dbReference>
<dbReference type="PROSITE" id="PS50921">
    <property type="entry name" value="ANTAR"/>
    <property type="match status" value="1"/>
</dbReference>
<dbReference type="SMART" id="SM00065">
    <property type="entry name" value="GAF"/>
    <property type="match status" value="1"/>
</dbReference>
<keyword evidence="1" id="KW-0805">Transcription regulation</keyword>
<evidence type="ECO:0000313" key="5">
    <source>
        <dbReference type="Proteomes" id="UP001501285"/>
    </source>
</evidence>
<dbReference type="InterPro" id="IPR036388">
    <property type="entry name" value="WH-like_DNA-bd_sf"/>
</dbReference>
<organism evidence="4 5">
    <name type="scientific">Terrabacter terrae</name>
    <dbReference type="NCBI Taxonomy" id="318434"/>
    <lineage>
        <taxon>Bacteria</taxon>
        <taxon>Bacillati</taxon>
        <taxon>Actinomycetota</taxon>
        <taxon>Actinomycetes</taxon>
        <taxon>Micrococcales</taxon>
        <taxon>Intrasporangiaceae</taxon>
        <taxon>Terrabacter</taxon>
    </lineage>
</organism>
<reference evidence="4 5" key="1">
    <citation type="journal article" date="2019" name="Int. J. Syst. Evol. Microbiol.">
        <title>The Global Catalogue of Microorganisms (GCM) 10K type strain sequencing project: providing services to taxonomists for standard genome sequencing and annotation.</title>
        <authorList>
            <consortium name="The Broad Institute Genomics Platform"/>
            <consortium name="The Broad Institute Genome Sequencing Center for Infectious Disease"/>
            <person name="Wu L."/>
            <person name="Ma J."/>
        </authorList>
    </citation>
    <scope>NUCLEOTIDE SEQUENCE [LARGE SCALE GENOMIC DNA]</scope>
    <source>
        <strain evidence="4 5">JCM 14283</strain>
    </source>
</reference>
<accession>A0ABN2TU30</accession>
<dbReference type="EMBL" id="BAAANB010000001">
    <property type="protein sequence ID" value="GAA2020346.1"/>
    <property type="molecule type" value="Genomic_DNA"/>
</dbReference>
<evidence type="ECO:0000256" key="1">
    <source>
        <dbReference type="ARBA" id="ARBA00023015"/>
    </source>
</evidence>
<keyword evidence="2" id="KW-0804">Transcription</keyword>
<dbReference type="Gene3D" id="3.30.450.40">
    <property type="match status" value="1"/>
</dbReference>
<evidence type="ECO:0000259" key="3">
    <source>
        <dbReference type="PROSITE" id="PS50921"/>
    </source>
</evidence>
<evidence type="ECO:0000256" key="2">
    <source>
        <dbReference type="ARBA" id="ARBA00023163"/>
    </source>
</evidence>
<keyword evidence="5" id="KW-1185">Reference proteome</keyword>
<comment type="caution">
    <text evidence="4">The sequence shown here is derived from an EMBL/GenBank/DDBJ whole genome shotgun (WGS) entry which is preliminary data.</text>
</comment>
<feature type="domain" description="ANTAR" evidence="3">
    <location>
        <begin position="184"/>
        <end position="245"/>
    </location>
</feature>
<dbReference type="SUPFAM" id="SSF55781">
    <property type="entry name" value="GAF domain-like"/>
    <property type="match status" value="1"/>
</dbReference>
<sequence length="252" mass="26778">MPHSRSMSPAAYGVGKRLDMEPIPETHAALEELERYGDLQLREDLEQLVGRAKERIPGLLGVSLGMLSQGLMLTYVASDVDVAALDAVQYVDDGPCEEAVRTAEVVQTDANALLDEDRWRLFAQATAAAGIESTLSLPIRHGGVVTGGVNLYGTTADTFDGHVEELAKLFGAWAPGAVANADLSFETRLEAVQSPGRLKAQAHVDQAIGLLVSARGLDPDAAEERLRSAAARAGVSIFVLARALVDAFGWDS</sequence>
<dbReference type="Proteomes" id="UP001501285">
    <property type="component" value="Unassembled WGS sequence"/>
</dbReference>
<name>A0ABN2TU30_9MICO</name>
<dbReference type="SMART" id="SM01012">
    <property type="entry name" value="ANTAR"/>
    <property type="match status" value="1"/>
</dbReference>
<dbReference type="InterPro" id="IPR029016">
    <property type="entry name" value="GAF-like_dom_sf"/>
</dbReference>
<evidence type="ECO:0000313" key="4">
    <source>
        <dbReference type="EMBL" id="GAA2020346.1"/>
    </source>
</evidence>
<dbReference type="Pfam" id="PF13185">
    <property type="entry name" value="GAF_2"/>
    <property type="match status" value="1"/>
</dbReference>
<dbReference type="Pfam" id="PF03861">
    <property type="entry name" value="ANTAR"/>
    <property type="match status" value="1"/>
</dbReference>